<dbReference type="SUPFAM" id="SSF47323">
    <property type="entry name" value="Anticodon-binding domain of a subclass of class I aminoacyl-tRNA synthetases"/>
    <property type="match status" value="1"/>
</dbReference>
<evidence type="ECO:0000313" key="2">
    <source>
        <dbReference type="EnsemblProtists" id="EOD22385"/>
    </source>
</evidence>
<dbReference type="RefSeq" id="XP_005774814.1">
    <property type="nucleotide sequence ID" value="XM_005774757.1"/>
</dbReference>
<name>A0A0D3JFV0_EMIH1</name>
<dbReference type="EnsemblProtists" id="EOD22385">
    <property type="protein sequence ID" value="EOD22385"/>
    <property type="gene ID" value="EMIHUDRAFT_240408"/>
</dbReference>
<dbReference type="HOGENOM" id="CLU_2817809_0_0_1"/>
<dbReference type="KEGG" id="ehx:EMIHUDRAFT_240408"/>
<dbReference type="GO" id="GO:0004812">
    <property type="term" value="F:aminoacyl-tRNA ligase activity"/>
    <property type="evidence" value="ECO:0007669"/>
    <property type="project" value="InterPro"/>
</dbReference>
<evidence type="ECO:0000313" key="3">
    <source>
        <dbReference type="Proteomes" id="UP000013827"/>
    </source>
</evidence>
<dbReference type="PaxDb" id="2903-EOD22385"/>
<dbReference type="Proteomes" id="UP000013827">
    <property type="component" value="Unassembled WGS sequence"/>
</dbReference>
<protein>
    <recommendedName>
        <fullName evidence="4">UVR domain-containing protein</fullName>
    </recommendedName>
</protein>
<reference evidence="2" key="2">
    <citation type="submission" date="2024-10" db="UniProtKB">
        <authorList>
            <consortium name="EnsemblProtists"/>
        </authorList>
    </citation>
    <scope>IDENTIFICATION</scope>
</reference>
<evidence type="ECO:0008006" key="4">
    <source>
        <dbReference type="Google" id="ProtNLM"/>
    </source>
</evidence>
<feature type="compositionally biased region" description="Gly residues" evidence="1">
    <location>
        <begin position="52"/>
        <end position="67"/>
    </location>
</feature>
<dbReference type="GeneID" id="17267925"/>
<reference evidence="3" key="1">
    <citation type="journal article" date="2013" name="Nature">
        <title>Pan genome of the phytoplankton Emiliania underpins its global distribution.</title>
        <authorList>
            <person name="Read B.A."/>
            <person name="Kegel J."/>
            <person name="Klute M.J."/>
            <person name="Kuo A."/>
            <person name="Lefebvre S.C."/>
            <person name="Maumus F."/>
            <person name="Mayer C."/>
            <person name="Miller J."/>
            <person name="Monier A."/>
            <person name="Salamov A."/>
            <person name="Young J."/>
            <person name="Aguilar M."/>
            <person name="Claverie J.M."/>
            <person name="Frickenhaus S."/>
            <person name="Gonzalez K."/>
            <person name="Herman E.K."/>
            <person name="Lin Y.C."/>
            <person name="Napier J."/>
            <person name="Ogata H."/>
            <person name="Sarno A.F."/>
            <person name="Shmutz J."/>
            <person name="Schroeder D."/>
            <person name="de Vargas C."/>
            <person name="Verret F."/>
            <person name="von Dassow P."/>
            <person name="Valentin K."/>
            <person name="Van de Peer Y."/>
            <person name="Wheeler G."/>
            <person name="Dacks J.B."/>
            <person name="Delwiche C.F."/>
            <person name="Dyhrman S.T."/>
            <person name="Glockner G."/>
            <person name="John U."/>
            <person name="Richards T."/>
            <person name="Worden A.Z."/>
            <person name="Zhang X."/>
            <person name="Grigoriev I.V."/>
            <person name="Allen A.E."/>
            <person name="Bidle K."/>
            <person name="Borodovsky M."/>
            <person name="Bowler C."/>
            <person name="Brownlee C."/>
            <person name="Cock J.M."/>
            <person name="Elias M."/>
            <person name="Gladyshev V.N."/>
            <person name="Groth M."/>
            <person name="Guda C."/>
            <person name="Hadaegh A."/>
            <person name="Iglesias-Rodriguez M.D."/>
            <person name="Jenkins J."/>
            <person name="Jones B.M."/>
            <person name="Lawson T."/>
            <person name="Leese F."/>
            <person name="Lindquist E."/>
            <person name="Lobanov A."/>
            <person name="Lomsadze A."/>
            <person name="Malik S.B."/>
            <person name="Marsh M.E."/>
            <person name="Mackinder L."/>
            <person name="Mock T."/>
            <person name="Mueller-Roeber B."/>
            <person name="Pagarete A."/>
            <person name="Parker M."/>
            <person name="Probert I."/>
            <person name="Quesneville H."/>
            <person name="Raines C."/>
            <person name="Rensing S.A."/>
            <person name="Riano-Pachon D.M."/>
            <person name="Richier S."/>
            <person name="Rokitta S."/>
            <person name="Shiraiwa Y."/>
            <person name="Soanes D.M."/>
            <person name="van der Giezen M."/>
            <person name="Wahlund T.M."/>
            <person name="Williams B."/>
            <person name="Wilson W."/>
            <person name="Wolfe G."/>
            <person name="Wurch L.L."/>
        </authorList>
    </citation>
    <scope>NUCLEOTIDE SEQUENCE</scope>
</reference>
<keyword evidence="3" id="KW-1185">Reference proteome</keyword>
<sequence>MSDQLRTTLEKLVEREKARVARDYAKSDRMRDELQAAGIFGGGGPPQPPSQGGPGFGGQGGGGYGGY</sequence>
<dbReference type="AlphaFoldDB" id="A0A0D3JFV0"/>
<feature type="region of interest" description="Disordered" evidence="1">
    <location>
        <begin position="37"/>
        <end position="67"/>
    </location>
</feature>
<proteinExistence type="predicted"/>
<organism evidence="2 3">
    <name type="scientific">Emiliania huxleyi (strain CCMP1516)</name>
    <dbReference type="NCBI Taxonomy" id="280463"/>
    <lineage>
        <taxon>Eukaryota</taxon>
        <taxon>Haptista</taxon>
        <taxon>Haptophyta</taxon>
        <taxon>Prymnesiophyceae</taxon>
        <taxon>Isochrysidales</taxon>
        <taxon>Noelaerhabdaceae</taxon>
        <taxon>Emiliania</taxon>
    </lineage>
</organism>
<dbReference type="GO" id="GO:0005524">
    <property type="term" value="F:ATP binding"/>
    <property type="evidence" value="ECO:0007669"/>
    <property type="project" value="InterPro"/>
</dbReference>
<dbReference type="GO" id="GO:0006418">
    <property type="term" value="P:tRNA aminoacylation for protein translation"/>
    <property type="evidence" value="ECO:0007669"/>
    <property type="project" value="InterPro"/>
</dbReference>
<dbReference type="InterPro" id="IPR009080">
    <property type="entry name" value="tRNAsynth_Ia_anticodon-bd"/>
</dbReference>
<accession>A0A0D3JFV0</accession>
<evidence type="ECO:0000256" key="1">
    <source>
        <dbReference type="SAM" id="MobiDB-lite"/>
    </source>
</evidence>
<dbReference type="Gene3D" id="1.20.120.1910">
    <property type="entry name" value="Cysteine-tRNA ligase, C-terminal anti-codon recognition domain"/>
    <property type="match status" value="1"/>
</dbReference>